<dbReference type="Gene3D" id="3.40.50.300">
    <property type="entry name" value="P-loop containing nucleotide triphosphate hydrolases"/>
    <property type="match status" value="2"/>
</dbReference>
<feature type="transmembrane region" description="Helical" evidence="12">
    <location>
        <begin position="934"/>
        <end position="959"/>
    </location>
</feature>
<dbReference type="InterPro" id="IPR000225">
    <property type="entry name" value="Armadillo"/>
</dbReference>
<feature type="transmembrane region" description="Helical" evidence="12">
    <location>
        <begin position="233"/>
        <end position="254"/>
    </location>
</feature>
<accession>A0AAW1R483</accession>
<evidence type="ECO:0000259" key="13">
    <source>
        <dbReference type="PROSITE" id="PS50893"/>
    </source>
</evidence>
<feature type="transmembrane region" description="Helical" evidence="12">
    <location>
        <begin position="1793"/>
        <end position="1815"/>
    </location>
</feature>
<dbReference type="InterPro" id="IPR003439">
    <property type="entry name" value="ABC_transporter-like_ATP-bd"/>
</dbReference>
<dbReference type="InterPro" id="IPR026082">
    <property type="entry name" value="ABCA"/>
</dbReference>
<dbReference type="GO" id="GO:0016020">
    <property type="term" value="C:membrane"/>
    <property type="evidence" value="ECO:0007669"/>
    <property type="project" value="UniProtKB-SubCell"/>
</dbReference>
<sequence>MSAIAALVDLLVPGVGPDHVQVTATEVLRDLSWCGDNTTGSPNLMTAKAIGHAGGMKRLLALFKTNPIEVDTVTAAGDGGEKCHAEEGDSSAAPELPALDIDQVVSRLLARQGMVTRSSSPRPGGDAQLQDGTGSVAGDHEPDAGSGGQHHYGEHVDVAVMNRMFALAVTVGLLGAAWMVFKRLDNLPPFMDNTVRRLFHIMPALGTAKEQPLSKLIAWRTDVWFSTNPYSKVLALVYLTAALVLLGGMALYTVGDSTLHDAFWQAIEGVGIAWTFANGAEDATGATGFLMRCVAVLVSVGGMMVTALMLGIVSDSIGAKIEELKKGKSEVLENRHTLILGWSDKLLPIVDQICMANESEGGGPIVILADRAKEEMEDEVHRQNIDMKGSWIVCRSGNPLLGVALSNVTVSTARSIIVLATADTPEQSDARVLRTVMSLMAQHDHHVQLTGVGLQGCIVAEVSYLTNEEVVRMVGQNLVETVVSHDIIGRLLIQCARQPGLATVWDMLLGFEGDEFYIQGFPELVGRCFADVALSFTAAVPFGVRTTSLAGMDELLLNPPGDYVLQPGDELVVLAEDSDSYAPSPRPLHTDCGTLPEWDDEKAPEAVLICGWRHDMDDMVRVLNAFVEPGSELWLYNEIPIAEREEMLVKAGLQPCDTCNLKLVYKKEFLEGHIADRSKLEELDPSRFQSIIILADALASCNVSAGGDITDSDSQTLALLLLLREIQKKTTPLTPALRGQNKGSPKALERTKSRMWYDDMRSIVRNTTIISEILDSQTRQLLKDLNVGEFVLSNELVSRALAMVSQTPMVNHVITQLFQESGDEVFVHPAGRYVRSGEVLSFLDVMARARQREEIPIGYCEIDSDWARDYQGPASVYGQGTQLLYAPNGTAQQQLMTQLAMGLACPADPSKKSAMSSSFYAYFSNPKAPASCGAAALAFNLLLVYAFLPPTRSMVAAIVREKELRLREGMRILGLKDAAYWASWAITHFSTLALSGLLCALIGLYPFTHSDVWLMLAFFWLVAAALISFSYFLSTLFSTSRVAGMATAVIYVVSMVPGYLIPTFQPYGGPGWVLSCLLPPSSISLFAYVLVKLESSQRGVRWSTLPLAVTAEYPFSASTVFRMLALDVVLYAALTWYFDKVVSRQYGQTLPVYFFLQPSYWHAKMAQKPSEDAAAAIHTAGKDQEDLAVSVNGLRKTFGTTDGGVKAAVDGLDLDIYKGQITALLGVNGAGKTTTISILTGMIPPTSGTATVNGMSILTSMDTIRQDLGVCPQFDILWPEVSVVEHLQLYAAIKGYDAKDALATAVAAACDVGLEEKLQTAAGELSGGQRRKLSVAIAFLGSPAVVFLDEPTSGMDPYSRRFTWNVIKRNRDKHAIVLTTHSMEEADLLCDRIAIMVDGRLATVGTALDLKSRFGVGYTLTIAKTRAAGQHSAANSVRSAFSDDAASVKRNSSVQSVASQSGEDASIASLVESHVPSSTLVSRAGAELAFRLPKEDASSFAELLRELDERKAELGIQGYGLAVTTLEEVFLRVSAGMTSVEAVASAEEHAVDVGHPAPVDEPPTQPSSPLSHPDGQQPQDRRLQGLALYAQQFRALFVKRVLSAKRDRLALVTQLAVPILMVLVALWSGKASSSFPQEPALAISRQRCLTDESAAFGATPGVYANVSSASAFQTAFPAQRIVDTHQTKLWSGPFFAPPNGTMDGYLLDHWYTGQPSYDAVFMQQLDQPSAAIFTLLVNQTAIHGLPAALNSASSALLRMITGRPDAGISVVNHPLPTLKNELAVQVSQSSGDLLLVLCMTIASAVLSASFVVFLVRERESRSKHVQVISGAPATAFWGSTYLWDYLNFSIPAAGIIICFYCFDLPQFRGERMGAVVLLLWTFGLAALPLTYLAHFLFEDEMKALQRTNTACFLIGYLGFLTTFILDSIYTYLHKEAVRRPDEIVKKVFRAVSPHFNVARGLYEISLTYKEAQGRPNASPFTWAAAGQFYAWLLLQALAYSAATLLVESGWLSQGWYAGRDALKRFTRKGRRQQDGHEYDSLAGQEGGERGGAAGPGQPAEDADVKEERLALTQDHGPDPPSFQVLLGGLEKSYRQGPGSAPLRAVDGLWLGIAEGECFGLLGVNGAGKTTTFRMLTGELVSDEGDAFVCGRSVRHQLAAARQLMGYCPQFNALPGALTGREVLRMYARLRGVPADSVEDMIQLLLQRLDLGQYADRVCETYSGGNKRKLSVAVALVGDPPVVLMDEPSTGMDPGARRFLWGIIQKQVIERGHTVILTSHSMEECEALCTRIGIMTAGRLRCLGTVQHLKNRFGAGYLLEMRLKGPELAADAVAFVQQHCPAAELTQQAGFRLSFTIPQHGFDLPALFGVIEGSRTVLGLDEYSISQTTLERVFVALARDQQQQQQQAEQ</sequence>
<feature type="compositionally biased region" description="Polar residues" evidence="11">
    <location>
        <begin position="1567"/>
        <end position="1578"/>
    </location>
</feature>
<dbReference type="PANTHER" id="PTHR19229">
    <property type="entry name" value="ATP-BINDING CASSETTE TRANSPORTER SUBFAMILY A ABCA"/>
    <property type="match status" value="1"/>
</dbReference>
<keyword evidence="9 12" id="KW-0472">Membrane</keyword>
<dbReference type="InterPro" id="IPR027417">
    <property type="entry name" value="P-loop_NTPase"/>
</dbReference>
<keyword evidence="8 12" id="KW-1133">Transmembrane helix</keyword>
<reference evidence="14 15" key="1">
    <citation type="journal article" date="2024" name="Nat. Commun.">
        <title>Phylogenomics reveals the evolutionary origins of lichenization in chlorophyte algae.</title>
        <authorList>
            <person name="Puginier C."/>
            <person name="Libourel C."/>
            <person name="Otte J."/>
            <person name="Skaloud P."/>
            <person name="Haon M."/>
            <person name="Grisel S."/>
            <person name="Petersen M."/>
            <person name="Berrin J.G."/>
            <person name="Delaux P.M."/>
            <person name="Dal Grande F."/>
            <person name="Keller J."/>
        </authorList>
    </citation>
    <scope>NUCLEOTIDE SEQUENCE [LARGE SCALE GENOMIC DNA]</scope>
    <source>
        <strain evidence="14 15">SAG 2043</strain>
    </source>
</reference>
<dbReference type="Pfam" id="PF12698">
    <property type="entry name" value="ABC2_membrane_3"/>
    <property type="match status" value="2"/>
</dbReference>
<proteinExistence type="inferred from homology"/>
<dbReference type="PROSITE" id="PS50893">
    <property type="entry name" value="ABC_TRANSPORTER_2"/>
    <property type="match status" value="2"/>
</dbReference>
<dbReference type="Proteomes" id="UP001489004">
    <property type="component" value="Unassembled WGS sequence"/>
</dbReference>
<feature type="transmembrane region" description="Helical" evidence="12">
    <location>
        <begin position="980"/>
        <end position="1006"/>
    </location>
</feature>
<feature type="transmembrane region" description="Helical" evidence="12">
    <location>
        <begin position="164"/>
        <end position="181"/>
    </location>
</feature>
<gene>
    <name evidence="14" type="ORF">WJX72_000707</name>
</gene>
<dbReference type="InterPro" id="IPR003593">
    <property type="entry name" value="AAA+_ATPase"/>
</dbReference>
<feature type="transmembrane region" description="Helical" evidence="12">
    <location>
        <begin position="1042"/>
        <end position="1060"/>
    </location>
</feature>
<feature type="repeat" description="ARM" evidence="10">
    <location>
        <begin position="2"/>
        <end position="32"/>
    </location>
</feature>
<organism evidence="14 15">
    <name type="scientific">[Myrmecia] bisecta</name>
    <dbReference type="NCBI Taxonomy" id="41462"/>
    <lineage>
        <taxon>Eukaryota</taxon>
        <taxon>Viridiplantae</taxon>
        <taxon>Chlorophyta</taxon>
        <taxon>core chlorophytes</taxon>
        <taxon>Trebouxiophyceae</taxon>
        <taxon>Trebouxiales</taxon>
        <taxon>Trebouxiaceae</taxon>
        <taxon>Myrmecia</taxon>
    </lineage>
</organism>
<dbReference type="GO" id="GO:0016887">
    <property type="term" value="F:ATP hydrolysis activity"/>
    <property type="evidence" value="ECO:0007669"/>
    <property type="project" value="InterPro"/>
</dbReference>
<evidence type="ECO:0000256" key="10">
    <source>
        <dbReference type="PROSITE-ProRule" id="PRU00259"/>
    </source>
</evidence>
<evidence type="ECO:0000256" key="2">
    <source>
        <dbReference type="ARBA" id="ARBA00008526"/>
    </source>
</evidence>
<dbReference type="GO" id="GO:0005524">
    <property type="term" value="F:ATP binding"/>
    <property type="evidence" value="ECO:0007669"/>
    <property type="project" value="UniProtKB-KW"/>
</dbReference>
<evidence type="ECO:0000256" key="1">
    <source>
        <dbReference type="ARBA" id="ARBA00004141"/>
    </source>
</evidence>
<evidence type="ECO:0000256" key="5">
    <source>
        <dbReference type="ARBA" id="ARBA00022737"/>
    </source>
</evidence>
<feature type="domain" description="ABC transporter" evidence="13">
    <location>
        <begin position="2084"/>
        <end position="2321"/>
    </location>
</feature>
<evidence type="ECO:0000256" key="3">
    <source>
        <dbReference type="ARBA" id="ARBA00022448"/>
    </source>
</evidence>
<comment type="similarity">
    <text evidence="2">Belongs to the ABC transporter superfamily. ABCA family. CPR flippase (TC 3.A.1.211) subfamily.</text>
</comment>
<dbReference type="FunFam" id="3.40.50.300:FF:002470">
    <property type="entry name" value="ABC transporter, putative"/>
    <property type="match status" value="1"/>
</dbReference>
<feature type="region of interest" description="Disordered" evidence="11">
    <location>
        <begin position="1553"/>
        <end position="1579"/>
    </location>
</feature>
<evidence type="ECO:0000256" key="12">
    <source>
        <dbReference type="SAM" id="Phobius"/>
    </source>
</evidence>
<evidence type="ECO:0000256" key="11">
    <source>
        <dbReference type="SAM" id="MobiDB-lite"/>
    </source>
</evidence>
<feature type="region of interest" description="Disordered" evidence="11">
    <location>
        <begin position="2027"/>
        <end position="2079"/>
    </location>
</feature>
<dbReference type="PROSITE" id="PS50176">
    <property type="entry name" value="ARM_REPEAT"/>
    <property type="match status" value="1"/>
</dbReference>
<keyword evidence="6" id="KW-0547">Nucleotide-binding</keyword>
<evidence type="ECO:0000256" key="8">
    <source>
        <dbReference type="ARBA" id="ARBA00022989"/>
    </source>
</evidence>
<feature type="region of interest" description="Disordered" evidence="11">
    <location>
        <begin position="114"/>
        <end position="151"/>
    </location>
</feature>
<comment type="subcellular location">
    <subcellularLocation>
        <location evidence="1">Membrane</location>
        <topology evidence="1">Multi-pass membrane protein</topology>
    </subcellularLocation>
</comment>
<dbReference type="GO" id="GO:0140359">
    <property type="term" value="F:ABC-type transporter activity"/>
    <property type="evidence" value="ECO:0007669"/>
    <property type="project" value="InterPro"/>
</dbReference>
<feature type="transmembrane region" description="Helical" evidence="12">
    <location>
        <begin position="1012"/>
        <end position="1033"/>
    </location>
</feature>
<name>A0AAW1R483_9CHLO</name>
<dbReference type="GO" id="GO:0005319">
    <property type="term" value="F:lipid transporter activity"/>
    <property type="evidence" value="ECO:0007669"/>
    <property type="project" value="TreeGrafter"/>
</dbReference>
<dbReference type="InterPro" id="IPR013525">
    <property type="entry name" value="ABC2_TM"/>
</dbReference>
<evidence type="ECO:0000256" key="7">
    <source>
        <dbReference type="ARBA" id="ARBA00022840"/>
    </source>
</evidence>
<dbReference type="FunFam" id="3.40.50.300:FF:000665">
    <property type="entry name" value="ABC transporter A family member 2"/>
    <property type="match status" value="1"/>
</dbReference>
<evidence type="ECO:0000256" key="4">
    <source>
        <dbReference type="ARBA" id="ARBA00022692"/>
    </source>
</evidence>
<dbReference type="SUPFAM" id="SSF52540">
    <property type="entry name" value="P-loop containing nucleoside triphosphate hydrolases"/>
    <property type="match status" value="2"/>
</dbReference>
<dbReference type="Pfam" id="PF23321">
    <property type="entry name" value="R1_ABCA1"/>
    <property type="match status" value="1"/>
</dbReference>
<evidence type="ECO:0000313" key="14">
    <source>
        <dbReference type="EMBL" id="KAK9828547.1"/>
    </source>
</evidence>
<evidence type="ECO:0000256" key="9">
    <source>
        <dbReference type="ARBA" id="ARBA00023136"/>
    </source>
</evidence>
<feature type="transmembrane region" description="Helical" evidence="12">
    <location>
        <begin position="1072"/>
        <end position="1091"/>
    </location>
</feature>
<evidence type="ECO:0000313" key="15">
    <source>
        <dbReference type="Proteomes" id="UP001489004"/>
    </source>
</evidence>
<evidence type="ECO:0000256" key="6">
    <source>
        <dbReference type="ARBA" id="ARBA00022741"/>
    </source>
</evidence>
<keyword evidence="3" id="KW-0813">Transport</keyword>
<dbReference type="InterPro" id="IPR017871">
    <property type="entry name" value="ABC_transporter-like_CS"/>
</dbReference>
<dbReference type="Pfam" id="PF06241">
    <property type="entry name" value="Castor_Poll_mid"/>
    <property type="match status" value="1"/>
</dbReference>
<feature type="transmembrane region" description="Helical" evidence="12">
    <location>
        <begin position="1845"/>
        <end position="1862"/>
    </location>
</feature>
<dbReference type="Gene3D" id="3.40.50.720">
    <property type="entry name" value="NAD(P)-binding Rossmann-like Domain"/>
    <property type="match status" value="2"/>
</dbReference>
<dbReference type="EMBL" id="JALJOR010000001">
    <property type="protein sequence ID" value="KAK9828547.1"/>
    <property type="molecule type" value="Genomic_DNA"/>
</dbReference>
<feature type="domain" description="ABC transporter" evidence="13">
    <location>
        <begin position="1189"/>
        <end position="1423"/>
    </location>
</feature>
<comment type="caution">
    <text evidence="14">The sequence shown here is derived from an EMBL/GenBank/DDBJ whole genome shotgun (WGS) entry which is preliminary data.</text>
</comment>
<feature type="transmembrane region" description="Helical" evidence="12">
    <location>
        <begin position="289"/>
        <end position="313"/>
    </location>
</feature>
<dbReference type="SMART" id="SM00382">
    <property type="entry name" value="AAA"/>
    <property type="match status" value="2"/>
</dbReference>
<dbReference type="InterPro" id="IPR010420">
    <property type="entry name" value="CASTOR/POLLUX/SYM8_dom"/>
</dbReference>
<protein>
    <recommendedName>
        <fullName evidence="13">ABC transporter domain-containing protein</fullName>
    </recommendedName>
</protein>
<keyword evidence="15" id="KW-1185">Reference proteome</keyword>
<dbReference type="CDD" id="cd03263">
    <property type="entry name" value="ABC_subfamily_A"/>
    <property type="match status" value="2"/>
</dbReference>
<dbReference type="Pfam" id="PF00005">
    <property type="entry name" value="ABC_tran"/>
    <property type="match status" value="2"/>
</dbReference>
<feature type="transmembrane region" description="Helical" evidence="12">
    <location>
        <begin position="1874"/>
        <end position="1897"/>
    </location>
</feature>
<keyword evidence="5" id="KW-0677">Repeat</keyword>
<dbReference type="PROSITE" id="PS00211">
    <property type="entry name" value="ABC_TRANSPORTER_1"/>
    <property type="match status" value="2"/>
</dbReference>
<dbReference type="PANTHER" id="PTHR19229:SF36">
    <property type="entry name" value="ATP-BINDING CASSETTE SUB-FAMILY A MEMBER 2"/>
    <property type="match status" value="1"/>
</dbReference>
<dbReference type="InterPro" id="IPR056264">
    <property type="entry name" value="R2_ABCA1-4-like"/>
</dbReference>
<keyword evidence="4 12" id="KW-0812">Transmembrane</keyword>
<keyword evidence="7" id="KW-0067">ATP-binding</keyword>
<feature type="transmembrane region" description="Helical" evidence="12">
    <location>
        <begin position="1909"/>
        <end position="1932"/>
    </location>
</feature>